<comment type="similarity">
    <text evidence="2">Belongs to the short-chain dehydrogenases/reductases (SDR) family.</text>
</comment>
<dbReference type="InterPro" id="IPR020904">
    <property type="entry name" value="Sc_DH/Rdtase_CS"/>
</dbReference>
<evidence type="ECO:0000256" key="2">
    <source>
        <dbReference type="ARBA" id="ARBA00006484"/>
    </source>
</evidence>
<dbReference type="Pfam" id="PF00106">
    <property type="entry name" value="adh_short"/>
    <property type="match status" value="1"/>
</dbReference>
<dbReference type="PANTHER" id="PTHR43899:SF13">
    <property type="entry name" value="RH59310P"/>
    <property type="match status" value="1"/>
</dbReference>
<comment type="subcellular location">
    <subcellularLocation>
        <location evidence="1">Endoplasmic reticulum</location>
    </subcellularLocation>
</comment>
<accession>A0ABV8EJ87</accession>
<dbReference type="SUPFAM" id="SSF51735">
    <property type="entry name" value="NAD(P)-binding Rossmann-fold domains"/>
    <property type="match status" value="1"/>
</dbReference>
<dbReference type="PANTHER" id="PTHR43899">
    <property type="entry name" value="RH59310P"/>
    <property type="match status" value="1"/>
</dbReference>
<keyword evidence="5" id="KW-1185">Reference proteome</keyword>
<dbReference type="EMBL" id="JBHSAV010000025">
    <property type="protein sequence ID" value="MFC3976349.1"/>
    <property type="molecule type" value="Genomic_DNA"/>
</dbReference>
<gene>
    <name evidence="4" type="ORF">ACFOUP_08175</name>
</gene>
<dbReference type="InterPro" id="IPR036291">
    <property type="entry name" value="NAD(P)-bd_dom_sf"/>
</dbReference>
<protein>
    <submittedName>
        <fullName evidence="4">SDR family NAD(P)-dependent oxidoreductase</fullName>
        <ecNumber evidence="4">1.-.-.-</ecNumber>
    </submittedName>
</protein>
<dbReference type="Gene3D" id="3.40.50.720">
    <property type="entry name" value="NAD(P)-binding Rossmann-like Domain"/>
    <property type="match status" value="1"/>
</dbReference>
<proteinExistence type="inferred from homology"/>
<dbReference type="RefSeq" id="WP_241296895.1">
    <property type="nucleotide sequence ID" value="NZ_JAKZGR010000016.1"/>
</dbReference>
<dbReference type="InterPro" id="IPR051019">
    <property type="entry name" value="VLCFA-Steroid_DH"/>
</dbReference>
<keyword evidence="3 4" id="KW-0560">Oxidoreductase</keyword>
<evidence type="ECO:0000256" key="1">
    <source>
        <dbReference type="ARBA" id="ARBA00004240"/>
    </source>
</evidence>
<dbReference type="PIRSF" id="PIRSF000126">
    <property type="entry name" value="11-beta-HSD1"/>
    <property type="match status" value="1"/>
</dbReference>
<sequence length="272" mass="29267">MKLSDKEKARLKAKYGEWAVITGATSGIGLELAVQLASAGFNLVLIARHLDKLQEVENRLKANTSIEIKIVNVDVSEAEGIDQIIEATKGTKVGLLIASAGYGTSGNFIDSSLHSEINMLRVNCEALLSLTHYFGQHFANQSRGGIILMSSMVAFQGTPFSANYAATKAYVQTLAEGIAVELKSKGVDVLAAAPGPVESGFSKRANMKMSMSLTPSQVGVPILEALGRKTTVLPGLLTKFLVYSLRTVPRWGKVKIMEKVMGGMTEHQRKKL</sequence>
<dbReference type="PROSITE" id="PS00061">
    <property type="entry name" value="ADH_SHORT"/>
    <property type="match status" value="1"/>
</dbReference>
<dbReference type="PRINTS" id="PR00081">
    <property type="entry name" value="GDHRDH"/>
</dbReference>
<dbReference type="Proteomes" id="UP001595766">
    <property type="component" value="Unassembled WGS sequence"/>
</dbReference>
<evidence type="ECO:0000313" key="5">
    <source>
        <dbReference type="Proteomes" id="UP001595766"/>
    </source>
</evidence>
<evidence type="ECO:0000256" key="3">
    <source>
        <dbReference type="ARBA" id="ARBA00023002"/>
    </source>
</evidence>
<dbReference type="EC" id="1.-.-.-" evidence="4"/>
<evidence type="ECO:0000313" key="4">
    <source>
        <dbReference type="EMBL" id="MFC3976349.1"/>
    </source>
</evidence>
<name>A0ABV8EJ87_9BACT</name>
<reference evidence="5" key="1">
    <citation type="journal article" date="2019" name="Int. J. Syst. Evol. Microbiol.">
        <title>The Global Catalogue of Microorganisms (GCM) 10K type strain sequencing project: providing services to taxonomists for standard genome sequencing and annotation.</title>
        <authorList>
            <consortium name="The Broad Institute Genomics Platform"/>
            <consortium name="The Broad Institute Genome Sequencing Center for Infectious Disease"/>
            <person name="Wu L."/>
            <person name="Ma J."/>
        </authorList>
    </citation>
    <scope>NUCLEOTIDE SEQUENCE [LARGE SCALE GENOMIC DNA]</scope>
    <source>
        <strain evidence="5">CECT 8551</strain>
    </source>
</reference>
<organism evidence="4 5">
    <name type="scientific">Belliella kenyensis</name>
    <dbReference type="NCBI Taxonomy" id="1472724"/>
    <lineage>
        <taxon>Bacteria</taxon>
        <taxon>Pseudomonadati</taxon>
        <taxon>Bacteroidota</taxon>
        <taxon>Cytophagia</taxon>
        <taxon>Cytophagales</taxon>
        <taxon>Cyclobacteriaceae</taxon>
        <taxon>Belliella</taxon>
    </lineage>
</organism>
<dbReference type="GO" id="GO:0016491">
    <property type="term" value="F:oxidoreductase activity"/>
    <property type="evidence" value="ECO:0007669"/>
    <property type="project" value="UniProtKB-KW"/>
</dbReference>
<comment type="caution">
    <text evidence="4">The sequence shown here is derived from an EMBL/GenBank/DDBJ whole genome shotgun (WGS) entry which is preliminary data.</text>
</comment>
<dbReference type="InterPro" id="IPR002347">
    <property type="entry name" value="SDR_fam"/>
</dbReference>